<gene>
    <name evidence="1" type="ORF">RV045_08490</name>
</gene>
<accession>A0ACC6P2J1</accession>
<evidence type="ECO:0000313" key="2">
    <source>
        <dbReference type="Proteomes" id="UP001364695"/>
    </source>
</evidence>
<keyword evidence="2" id="KW-1185">Reference proteome</keyword>
<evidence type="ECO:0000313" key="1">
    <source>
        <dbReference type="EMBL" id="MEJ7138466.1"/>
    </source>
</evidence>
<sequence>MTTPTEPQGLALRIAEDIRLSVVAGEIRAGQRLSEAKLCTQLEVSRNTLREAFRILVAEGLLIHEPNKGVSVTVPTMATVIDIYRVRRLLECQALRQAYAGHPASSRIHQAVQRAQEAQARQDWPSVGTANMAFHKAIVELADSPRLNLLFERILAELRLAFGLLQSPELLHAPYVSMNQRILALYDAGDMAAAAQELDSYLSHSERVLLAHLGELQTR</sequence>
<name>A0ACC6P2J1_9BURK</name>
<dbReference type="Proteomes" id="UP001364695">
    <property type="component" value="Unassembled WGS sequence"/>
</dbReference>
<comment type="caution">
    <text evidence="1">The sequence shown here is derived from an EMBL/GenBank/DDBJ whole genome shotgun (WGS) entry which is preliminary data.</text>
</comment>
<protein>
    <submittedName>
        <fullName evidence="1">GntR family transcriptional regulator</fullName>
    </submittedName>
</protein>
<proteinExistence type="predicted"/>
<organism evidence="1 2">
    <name type="scientific">Amphibiibacter pelophylacis</name>
    <dbReference type="NCBI Taxonomy" id="1799477"/>
    <lineage>
        <taxon>Bacteria</taxon>
        <taxon>Pseudomonadati</taxon>
        <taxon>Pseudomonadota</taxon>
        <taxon>Betaproteobacteria</taxon>
        <taxon>Burkholderiales</taxon>
        <taxon>Sphaerotilaceae</taxon>
        <taxon>Amphibiibacter</taxon>
    </lineage>
</organism>
<dbReference type="EMBL" id="JAWDIE010000011">
    <property type="protein sequence ID" value="MEJ7138466.1"/>
    <property type="molecule type" value="Genomic_DNA"/>
</dbReference>
<reference evidence="1" key="1">
    <citation type="submission" date="2023-10" db="EMBL/GenBank/DDBJ databases">
        <title>Amphibacter perezi, gen. nov., sp. nov. a novel taxa of the family Comamonadaceae, class Betaproteobacteria isolated from the skin microbiota of Pelophylax perezi from different populations.</title>
        <authorList>
            <person name="Costa S."/>
            <person name="Proenca D.N."/>
            <person name="Lopes I."/>
            <person name="Morais P.V."/>
        </authorList>
    </citation>
    <scope>NUCLEOTIDE SEQUENCE</scope>
    <source>
        <strain evidence="1">SL12-8</strain>
    </source>
</reference>